<protein>
    <submittedName>
        <fullName evidence="1">Uncharacterized protein</fullName>
    </submittedName>
</protein>
<dbReference type="EMBL" id="HACA01033378">
    <property type="protein sequence ID" value="CDW50739.1"/>
    <property type="molecule type" value="Transcribed_RNA"/>
</dbReference>
<name>A0A0K2VJV6_LEPSM</name>
<sequence>MGLIKFCLNFFEFSNLHLVLYQHNFLFQKESYFCNNFCICSPKQSSICFHTLDSFFEFENMHLVQKLLLGLSDPATSFHEPFIIGLFFRVHTRFLNLSYFHKLFYKLFPFASFLTNISGG</sequence>
<accession>A0A0K2VJV6</accession>
<dbReference type="AlphaFoldDB" id="A0A0K2VJV6"/>
<reference evidence="1" key="1">
    <citation type="submission" date="2014-05" db="EMBL/GenBank/DDBJ databases">
        <authorList>
            <person name="Chronopoulou M."/>
        </authorList>
    </citation>
    <scope>NUCLEOTIDE SEQUENCE</scope>
    <source>
        <tissue evidence="1">Whole organism</tissue>
    </source>
</reference>
<feature type="non-terminal residue" evidence="1">
    <location>
        <position position="120"/>
    </location>
</feature>
<proteinExistence type="predicted"/>
<organism evidence="1">
    <name type="scientific">Lepeophtheirus salmonis</name>
    <name type="common">Salmon louse</name>
    <name type="synonym">Caligus salmonis</name>
    <dbReference type="NCBI Taxonomy" id="72036"/>
    <lineage>
        <taxon>Eukaryota</taxon>
        <taxon>Metazoa</taxon>
        <taxon>Ecdysozoa</taxon>
        <taxon>Arthropoda</taxon>
        <taxon>Crustacea</taxon>
        <taxon>Multicrustacea</taxon>
        <taxon>Hexanauplia</taxon>
        <taxon>Copepoda</taxon>
        <taxon>Siphonostomatoida</taxon>
        <taxon>Caligidae</taxon>
        <taxon>Lepeophtheirus</taxon>
    </lineage>
</organism>
<evidence type="ECO:0000313" key="1">
    <source>
        <dbReference type="EMBL" id="CDW50739.1"/>
    </source>
</evidence>